<dbReference type="Proteomes" id="UP000249819">
    <property type="component" value="Unassembled WGS sequence"/>
</dbReference>
<dbReference type="EC" id="2.7.13.3" evidence="2"/>
<dbReference type="Pfam" id="PF02518">
    <property type="entry name" value="HATPase_c"/>
    <property type="match status" value="1"/>
</dbReference>
<dbReference type="InterPro" id="IPR036097">
    <property type="entry name" value="HisK_dim/P_sf"/>
</dbReference>
<evidence type="ECO:0000259" key="5">
    <source>
        <dbReference type="PROSITE" id="PS50109"/>
    </source>
</evidence>
<dbReference type="Gene3D" id="1.10.287.130">
    <property type="match status" value="1"/>
</dbReference>
<dbReference type="RefSeq" id="WP_111595154.1">
    <property type="nucleotide sequence ID" value="NZ_QLMA01000011.1"/>
</dbReference>
<evidence type="ECO:0000256" key="3">
    <source>
        <dbReference type="ARBA" id="ARBA00022553"/>
    </source>
</evidence>
<dbReference type="PRINTS" id="PR00344">
    <property type="entry name" value="BCTRLSENSOR"/>
</dbReference>
<name>A0A327VM81_9BACT</name>
<dbReference type="InterPro" id="IPR036890">
    <property type="entry name" value="HATPase_C_sf"/>
</dbReference>
<feature type="transmembrane region" description="Helical" evidence="4">
    <location>
        <begin position="371"/>
        <end position="397"/>
    </location>
</feature>
<keyword evidence="6" id="KW-0418">Kinase</keyword>
<keyword evidence="7" id="KW-1185">Reference proteome</keyword>
<dbReference type="OrthoDB" id="1301080at2"/>
<dbReference type="PANTHER" id="PTHR43547:SF2">
    <property type="entry name" value="HYBRID SIGNAL TRANSDUCTION HISTIDINE KINASE C"/>
    <property type="match status" value="1"/>
</dbReference>
<keyword evidence="4" id="KW-0472">Membrane</keyword>
<gene>
    <name evidence="6" type="ORF">CLV59_11138</name>
</gene>
<dbReference type="SMART" id="SM00387">
    <property type="entry name" value="HATPase_c"/>
    <property type="match status" value="1"/>
</dbReference>
<organism evidence="6 7">
    <name type="scientific">Chitinophaga dinghuensis</name>
    <dbReference type="NCBI Taxonomy" id="1539050"/>
    <lineage>
        <taxon>Bacteria</taxon>
        <taxon>Pseudomonadati</taxon>
        <taxon>Bacteroidota</taxon>
        <taxon>Chitinophagia</taxon>
        <taxon>Chitinophagales</taxon>
        <taxon>Chitinophagaceae</taxon>
        <taxon>Chitinophaga</taxon>
    </lineage>
</organism>
<keyword evidence="4" id="KW-0812">Transmembrane</keyword>
<comment type="catalytic activity">
    <reaction evidence="1">
        <text>ATP + protein L-histidine = ADP + protein N-phospho-L-histidine.</text>
        <dbReference type="EC" id="2.7.13.3"/>
    </reaction>
</comment>
<comment type="caution">
    <text evidence="6">The sequence shown here is derived from an EMBL/GenBank/DDBJ whole genome shotgun (WGS) entry which is preliminary data.</text>
</comment>
<keyword evidence="3" id="KW-0597">Phosphoprotein</keyword>
<dbReference type="EMBL" id="QLMA01000011">
    <property type="protein sequence ID" value="RAJ73919.1"/>
    <property type="molecule type" value="Genomic_DNA"/>
</dbReference>
<dbReference type="InterPro" id="IPR003594">
    <property type="entry name" value="HATPase_dom"/>
</dbReference>
<dbReference type="PROSITE" id="PS50109">
    <property type="entry name" value="HIS_KIN"/>
    <property type="match status" value="1"/>
</dbReference>
<protein>
    <recommendedName>
        <fullName evidence="2">histidine kinase</fullName>
        <ecNumber evidence="2">2.7.13.3</ecNumber>
    </recommendedName>
</protein>
<reference evidence="6 7" key="1">
    <citation type="submission" date="2018-06" db="EMBL/GenBank/DDBJ databases">
        <title>Genomic Encyclopedia of Archaeal and Bacterial Type Strains, Phase II (KMG-II): from individual species to whole genera.</title>
        <authorList>
            <person name="Goeker M."/>
        </authorList>
    </citation>
    <scope>NUCLEOTIDE SEQUENCE [LARGE SCALE GENOMIC DNA]</scope>
    <source>
        <strain evidence="6 7">DSM 29821</strain>
    </source>
</reference>
<proteinExistence type="predicted"/>
<dbReference type="InterPro" id="IPR004358">
    <property type="entry name" value="Sig_transdc_His_kin-like_C"/>
</dbReference>
<dbReference type="GO" id="GO:0000155">
    <property type="term" value="F:phosphorelay sensor kinase activity"/>
    <property type="evidence" value="ECO:0007669"/>
    <property type="project" value="InterPro"/>
</dbReference>
<dbReference type="SUPFAM" id="SSF48452">
    <property type="entry name" value="TPR-like"/>
    <property type="match status" value="1"/>
</dbReference>
<evidence type="ECO:0000313" key="7">
    <source>
        <dbReference type="Proteomes" id="UP000249819"/>
    </source>
</evidence>
<evidence type="ECO:0000256" key="1">
    <source>
        <dbReference type="ARBA" id="ARBA00000085"/>
    </source>
</evidence>
<sequence>MQYACMIELFPYLKKIPIILLLLLPAFSSKAQTADIARLRKALEQTKDSKAYVDGLNRLAVLYQACQLDSCGEYANKAVKMAGNINYDAGLITGLRNLGSYYAFKPNRYLSYIFYNESLTAAREEGDSASVAMSLMNIAIYHQFLGQRQEALSMIDIALERIKEAQNDSLRALVLANYYIMHAADTSVSSHVAAVAALSEAAEIAVRYHDFREILYARLLQANEKAQGGQLEEAFHSIDKVIDTAAATGLNYMALYGSLQMAGYKSALKQPDSLLYYHKALDYALKGGYGGLMRQTLIKLYEHSMHRQDTVHADYYVGLLKQILLQDDDTRKSGAAIFMDFAAADHRLDSLKLQHLYQRRLLETKSTENIYWRYFLIFLLVMLILLTSLLIHIFQAYRISRSNSRKLALMQRELKERAEQLKINDDFKNKLISLIAHDFRSPLNNIISISNFVEEDAIPLDTAKDMILQVDVRAQTTLQVFDGILRWMHTQLSGFVYQPKSCVIKDLINATIPAVHLLAEKQIQVKINMDETISVLADYEMLQFVHRNFLHNAAKFSQQGATITVTAIRKNEVISVSVSDEGSGIDTTVLPNLFSVEQTTTAKGRKNKGAGIALIICKDFIEKMHGHIGAVNNTEKGATFFYSLPPAPST</sequence>
<evidence type="ECO:0000256" key="2">
    <source>
        <dbReference type="ARBA" id="ARBA00012438"/>
    </source>
</evidence>
<dbReference type="InterPro" id="IPR011990">
    <property type="entry name" value="TPR-like_helical_dom_sf"/>
</dbReference>
<evidence type="ECO:0000313" key="6">
    <source>
        <dbReference type="EMBL" id="RAJ73919.1"/>
    </source>
</evidence>
<accession>A0A327VM81</accession>
<keyword evidence="6" id="KW-0808">Transferase</keyword>
<keyword evidence="4" id="KW-1133">Transmembrane helix</keyword>
<feature type="domain" description="Histidine kinase" evidence="5">
    <location>
        <begin position="434"/>
        <end position="648"/>
    </location>
</feature>
<dbReference type="Gene3D" id="1.25.40.10">
    <property type="entry name" value="Tetratricopeptide repeat domain"/>
    <property type="match status" value="1"/>
</dbReference>
<dbReference type="PANTHER" id="PTHR43547">
    <property type="entry name" value="TWO-COMPONENT HISTIDINE KINASE"/>
    <property type="match status" value="1"/>
</dbReference>
<dbReference type="AlphaFoldDB" id="A0A327VM81"/>
<dbReference type="Gene3D" id="3.30.565.10">
    <property type="entry name" value="Histidine kinase-like ATPase, C-terminal domain"/>
    <property type="match status" value="1"/>
</dbReference>
<evidence type="ECO:0000256" key="4">
    <source>
        <dbReference type="SAM" id="Phobius"/>
    </source>
</evidence>
<dbReference type="SUPFAM" id="SSF55874">
    <property type="entry name" value="ATPase domain of HSP90 chaperone/DNA topoisomerase II/histidine kinase"/>
    <property type="match status" value="1"/>
</dbReference>
<dbReference type="SUPFAM" id="SSF47384">
    <property type="entry name" value="Homodimeric domain of signal transducing histidine kinase"/>
    <property type="match status" value="1"/>
</dbReference>
<dbReference type="InterPro" id="IPR005467">
    <property type="entry name" value="His_kinase_dom"/>
</dbReference>